<dbReference type="PIRSF" id="PIRSF006135">
    <property type="entry name" value="CobU"/>
    <property type="match status" value="1"/>
</dbReference>
<evidence type="ECO:0000256" key="17">
    <source>
        <dbReference type="ARBA" id="ARBA00030571"/>
    </source>
</evidence>
<keyword evidence="11 20" id="KW-0808">Transferase</keyword>
<comment type="similarity">
    <text evidence="7">Belongs to the CobU/CobP family.</text>
</comment>
<reference evidence="20 21" key="1">
    <citation type="submission" date="2020-08" db="EMBL/GenBank/DDBJ databases">
        <title>Genomic Encyclopedia of Type Strains, Phase IV (KMG-IV): sequencing the most valuable type-strain genomes for metagenomic binning, comparative biology and taxonomic classification.</title>
        <authorList>
            <person name="Goeker M."/>
        </authorList>
    </citation>
    <scope>NUCLEOTIDE SEQUENCE [LARGE SCALE GENOMIC DNA]</scope>
    <source>
        <strain evidence="20 21">DSM 27939</strain>
    </source>
</reference>
<dbReference type="InterPro" id="IPR027417">
    <property type="entry name" value="P-loop_NTPase"/>
</dbReference>
<dbReference type="GO" id="GO:0005524">
    <property type="term" value="F:ATP binding"/>
    <property type="evidence" value="ECO:0007669"/>
    <property type="project" value="UniProtKB-KW"/>
</dbReference>
<dbReference type="CDD" id="cd00544">
    <property type="entry name" value="CobU"/>
    <property type="match status" value="1"/>
</dbReference>
<dbReference type="Gene3D" id="3.40.50.300">
    <property type="entry name" value="P-loop containing nucleotide triphosphate hydrolases"/>
    <property type="match status" value="1"/>
</dbReference>
<comment type="pathway">
    <text evidence="6">Cofactor biosynthesis; adenosylcobalamin biosynthesis; adenosylcobalamin from cob(II)yrinate a,c-diamide: step 5/7.</text>
</comment>
<feature type="binding site" evidence="19">
    <location>
        <position position="91"/>
    </location>
    <ligand>
        <name>GTP</name>
        <dbReference type="ChEBI" id="CHEBI:37565"/>
    </ligand>
</feature>
<evidence type="ECO:0000256" key="11">
    <source>
        <dbReference type="ARBA" id="ARBA00022679"/>
    </source>
</evidence>
<evidence type="ECO:0000256" key="2">
    <source>
        <dbReference type="ARBA" id="ARBA00000711"/>
    </source>
</evidence>
<feature type="binding site" evidence="19">
    <location>
        <position position="71"/>
    </location>
    <ligand>
        <name>GTP</name>
        <dbReference type="ChEBI" id="CHEBI:37565"/>
    </ligand>
</feature>
<keyword evidence="21" id="KW-1185">Reference proteome</keyword>
<comment type="catalytic activity">
    <reaction evidence="3">
        <text>adenosylcob(III)inamide + GTP = adenosylcob(III)inamide phosphate + GDP + H(+)</text>
        <dbReference type="Rhea" id="RHEA:15765"/>
        <dbReference type="ChEBI" id="CHEBI:2480"/>
        <dbReference type="ChEBI" id="CHEBI:15378"/>
        <dbReference type="ChEBI" id="CHEBI:37565"/>
        <dbReference type="ChEBI" id="CHEBI:58189"/>
        <dbReference type="ChEBI" id="CHEBI:58502"/>
        <dbReference type="EC" id="2.7.1.156"/>
    </reaction>
</comment>
<evidence type="ECO:0000313" key="21">
    <source>
        <dbReference type="Proteomes" id="UP000552709"/>
    </source>
</evidence>
<feature type="binding site" evidence="19">
    <location>
        <begin position="43"/>
        <end position="45"/>
    </location>
    <ligand>
        <name>GTP</name>
        <dbReference type="ChEBI" id="CHEBI:37565"/>
    </ligand>
</feature>
<dbReference type="InterPro" id="IPR003203">
    <property type="entry name" value="CobU/CobP"/>
</dbReference>
<dbReference type="GO" id="GO:0009236">
    <property type="term" value="P:cobalamin biosynthetic process"/>
    <property type="evidence" value="ECO:0007669"/>
    <property type="project" value="UniProtKB-UniPathway"/>
</dbReference>
<dbReference type="NCBIfam" id="NF004469">
    <property type="entry name" value="PRK05800.1"/>
    <property type="match status" value="1"/>
</dbReference>
<dbReference type="EMBL" id="JACHFL010000004">
    <property type="protein sequence ID" value="MBB5362882.1"/>
    <property type="molecule type" value="Genomic_DNA"/>
</dbReference>
<evidence type="ECO:0000313" key="20">
    <source>
        <dbReference type="EMBL" id="MBB5362882.1"/>
    </source>
</evidence>
<evidence type="ECO:0000256" key="8">
    <source>
        <dbReference type="ARBA" id="ARBA00012016"/>
    </source>
</evidence>
<evidence type="ECO:0000256" key="10">
    <source>
        <dbReference type="ARBA" id="ARBA00022573"/>
    </source>
</evidence>
<feature type="active site" description="GMP-histidine intermediate" evidence="18">
    <location>
        <position position="59"/>
    </location>
</feature>
<keyword evidence="12 19" id="KW-0547">Nucleotide-binding</keyword>
<dbReference type="SUPFAM" id="SSF52540">
    <property type="entry name" value="P-loop containing nucleoside triphosphate hydrolases"/>
    <property type="match status" value="1"/>
</dbReference>
<dbReference type="AlphaFoldDB" id="A0A7W8NGE1"/>
<evidence type="ECO:0000256" key="12">
    <source>
        <dbReference type="ARBA" id="ARBA00022741"/>
    </source>
</evidence>
<evidence type="ECO:0000256" key="19">
    <source>
        <dbReference type="PIRSR" id="PIRSR006135-2"/>
    </source>
</evidence>
<dbReference type="GO" id="GO:0005525">
    <property type="term" value="F:GTP binding"/>
    <property type="evidence" value="ECO:0007669"/>
    <property type="project" value="UniProtKB-KW"/>
</dbReference>
<comment type="catalytic activity">
    <reaction evidence="1">
        <text>adenosylcob(III)inamide + ATP = adenosylcob(III)inamide phosphate + ADP + H(+)</text>
        <dbReference type="Rhea" id="RHEA:15769"/>
        <dbReference type="ChEBI" id="CHEBI:2480"/>
        <dbReference type="ChEBI" id="CHEBI:15378"/>
        <dbReference type="ChEBI" id="CHEBI:30616"/>
        <dbReference type="ChEBI" id="CHEBI:58502"/>
        <dbReference type="ChEBI" id="CHEBI:456216"/>
        <dbReference type="EC" id="2.7.1.156"/>
    </reaction>
</comment>
<feature type="binding site" evidence="19">
    <location>
        <begin position="60"/>
        <end position="63"/>
    </location>
    <ligand>
        <name>GTP</name>
        <dbReference type="ChEBI" id="CHEBI:37565"/>
    </ligand>
</feature>
<evidence type="ECO:0000256" key="16">
    <source>
        <dbReference type="ARBA" id="ARBA00029570"/>
    </source>
</evidence>
<name>A0A7W8NGE1_9DEIO</name>
<dbReference type="EC" id="2.7.7.62" evidence="9"/>
<dbReference type="Proteomes" id="UP000552709">
    <property type="component" value="Unassembled WGS sequence"/>
</dbReference>
<comment type="function">
    <text evidence="4">Catalyzes ATP-dependent phosphorylation of adenosylcobinamide and addition of GMP to adenosylcobinamide phosphate.</text>
</comment>
<comment type="caution">
    <text evidence="20">The sequence shown here is derived from an EMBL/GenBank/DDBJ whole genome shotgun (WGS) entry which is preliminary data.</text>
</comment>
<evidence type="ECO:0000256" key="9">
    <source>
        <dbReference type="ARBA" id="ARBA00012523"/>
    </source>
</evidence>
<gene>
    <name evidence="20" type="ORF">HNQ08_001980</name>
</gene>
<dbReference type="GO" id="GO:0043752">
    <property type="term" value="F:adenosylcobinamide kinase activity"/>
    <property type="evidence" value="ECO:0007669"/>
    <property type="project" value="UniProtKB-EC"/>
</dbReference>
<keyword evidence="13 20" id="KW-0418">Kinase</keyword>
<protein>
    <recommendedName>
        <fullName evidence="16">Adenosylcobinamide kinase</fullName>
        <ecNumber evidence="8">2.7.1.156</ecNumber>
        <ecNumber evidence="9">2.7.7.62</ecNumber>
    </recommendedName>
    <alternativeName>
        <fullName evidence="17">Adenosylcobinamide-phosphate guanylyltransferase</fullName>
    </alternativeName>
</protein>
<evidence type="ECO:0000256" key="6">
    <source>
        <dbReference type="ARBA" id="ARBA00005159"/>
    </source>
</evidence>
<evidence type="ECO:0000256" key="15">
    <source>
        <dbReference type="ARBA" id="ARBA00023134"/>
    </source>
</evidence>
<evidence type="ECO:0000256" key="5">
    <source>
        <dbReference type="ARBA" id="ARBA00004692"/>
    </source>
</evidence>
<evidence type="ECO:0000256" key="14">
    <source>
        <dbReference type="ARBA" id="ARBA00022840"/>
    </source>
</evidence>
<feature type="binding site" evidence="19">
    <location>
        <begin position="18"/>
        <end position="25"/>
    </location>
    <ligand>
        <name>GTP</name>
        <dbReference type="ChEBI" id="CHEBI:37565"/>
    </ligand>
</feature>
<dbReference type="PANTHER" id="PTHR34848:SF1">
    <property type="entry name" value="BIFUNCTIONAL ADENOSYLCOBALAMIN BIOSYNTHESIS PROTEIN COBU"/>
    <property type="match status" value="1"/>
</dbReference>
<evidence type="ECO:0000256" key="7">
    <source>
        <dbReference type="ARBA" id="ARBA00007490"/>
    </source>
</evidence>
<dbReference type="GO" id="GO:0008820">
    <property type="term" value="F:cobinamide phosphate guanylyltransferase activity"/>
    <property type="evidence" value="ECO:0007669"/>
    <property type="project" value="UniProtKB-EC"/>
</dbReference>
<evidence type="ECO:0000256" key="4">
    <source>
        <dbReference type="ARBA" id="ARBA00003889"/>
    </source>
</evidence>
<dbReference type="UniPathway" id="UPA00148">
    <property type="reaction ID" value="UER00236"/>
</dbReference>
<comment type="pathway">
    <text evidence="5">Cofactor biosynthesis; adenosylcobalamin biosynthesis; adenosylcobalamin from cob(II)yrinate a,c-diamide: step 6/7.</text>
</comment>
<organism evidence="20 21">
    <name type="scientific">Deinococcus humi</name>
    <dbReference type="NCBI Taxonomy" id="662880"/>
    <lineage>
        <taxon>Bacteria</taxon>
        <taxon>Thermotogati</taxon>
        <taxon>Deinococcota</taxon>
        <taxon>Deinococci</taxon>
        <taxon>Deinococcales</taxon>
        <taxon>Deinococcaceae</taxon>
        <taxon>Deinococcus</taxon>
    </lineage>
</organism>
<keyword evidence="20" id="KW-0548">Nucleotidyltransferase</keyword>
<evidence type="ECO:0000256" key="13">
    <source>
        <dbReference type="ARBA" id="ARBA00022777"/>
    </source>
</evidence>
<keyword evidence="10" id="KW-0169">Cobalamin biosynthesis</keyword>
<comment type="catalytic activity">
    <reaction evidence="2">
        <text>adenosylcob(III)inamide phosphate + GTP + H(+) = adenosylcob(III)inamide-GDP + diphosphate</text>
        <dbReference type="Rhea" id="RHEA:22712"/>
        <dbReference type="ChEBI" id="CHEBI:15378"/>
        <dbReference type="ChEBI" id="CHEBI:33019"/>
        <dbReference type="ChEBI" id="CHEBI:37565"/>
        <dbReference type="ChEBI" id="CHEBI:58502"/>
        <dbReference type="ChEBI" id="CHEBI:60487"/>
        <dbReference type="EC" id="2.7.7.62"/>
    </reaction>
</comment>
<keyword evidence="15 19" id="KW-0342">GTP-binding</keyword>
<evidence type="ECO:0000256" key="3">
    <source>
        <dbReference type="ARBA" id="ARBA00001522"/>
    </source>
</evidence>
<keyword evidence="14" id="KW-0067">ATP-binding</keyword>
<accession>A0A7W8NGE1</accession>
<evidence type="ECO:0000256" key="1">
    <source>
        <dbReference type="ARBA" id="ARBA00000312"/>
    </source>
</evidence>
<sequence length="187" mass="20231">MCLHRSGTVVAVIVYVTGGARSGKSRFAETRAAARGEAVTYLATAQAFDTEMEERIARHRADRPAHWTTVEESLEVPRALQYAATPTVVLDCLSLWVSNMLLIGWTDGAMLAAADDLLSVAHARSGLSVLVSNEVGLGIVPDNALTRRYRDVLGWVNQRCAAASHEAYLLVSGLPLQLKSSEEFHAP</sequence>
<dbReference type="EC" id="2.7.1.156" evidence="8"/>
<evidence type="ECO:0000256" key="18">
    <source>
        <dbReference type="PIRSR" id="PIRSR006135-1"/>
    </source>
</evidence>
<dbReference type="RefSeq" id="WP_221284115.1">
    <property type="nucleotide sequence ID" value="NZ_JACHFL010000004.1"/>
</dbReference>
<dbReference type="PANTHER" id="PTHR34848">
    <property type="match status" value="1"/>
</dbReference>
<proteinExistence type="inferred from homology"/>
<dbReference type="Pfam" id="PF02283">
    <property type="entry name" value="CobU"/>
    <property type="match status" value="1"/>
</dbReference>